<dbReference type="GO" id="GO:0003677">
    <property type="term" value="F:DNA binding"/>
    <property type="evidence" value="ECO:0007669"/>
    <property type="project" value="UniProtKB-KW"/>
</dbReference>
<dbReference type="PANTHER" id="PTHR30349">
    <property type="entry name" value="PHAGE INTEGRASE-RELATED"/>
    <property type="match status" value="1"/>
</dbReference>
<dbReference type="SUPFAM" id="SSF56349">
    <property type="entry name" value="DNA breaking-rejoining enzymes"/>
    <property type="match status" value="1"/>
</dbReference>
<protein>
    <recommendedName>
        <fullName evidence="5">Tyr recombinase domain-containing protein</fullName>
    </recommendedName>
</protein>
<organism evidence="6 7">
    <name type="scientific">Xanthomonas hyacinthi</name>
    <dbReference type="NCBI Taxonomy" id="56455"/>
    <lineage>
        <taxon>Bacteria</taxon>
        <taxon>Pseudomonadati</taxon>
        <taxon>Pseudomonadota</taxon>
        <taxon>Gammaproteobacteria</taxon>
        <taxon>Lysobacterales</taxon>
        <taxon>Lysobacteraceae</taxon>
        <taxon>Xanthomonas</taxon>
    </lineage>
</organism>
<dbReference type="GO" id="GO:0015074">
    <property type="term" value="P:DNA integration"/>
    <property type="evidence" value="ECO:0007669"/>
    <property type="project" value="UniProtKB-KW"/>
</dbReference>
<dbReference type="InterPro" id="IPR013762">
    <property type="entry name" value="Integrase-like_cat_sf"/>
</dbReference>
<dbReference type="Proteomes" id="UP000238261">
    <property type="component" value="Unassembled WGS sequence"/>
</dbReference>
<evidence type="ECO:0000256" key="4">
    <source>
        <dbReference type="ARBA" id="ARBA00023172"/>
    </source>
</evidence>
<dbReference type="AlphaFoldDB" id="A0A2S7ENN0"/>
<dbReference type="EMBL" id="MDEG01000046">
    <property type="protein sequence ID" value="PPU93230.1"/>
    <property type="molecule type" value="Genomic_DNA"/>
</dbReference>
<keyword evidence="4" id="KW-0233">DNA recombination</keyword>
<feature type="domain" description="Tyr recombinase" evidence="5">
    <location>
        <begin position="142"/>
        <end position="342"/>
    </location>
</feature>
<dbReference type="GO" id="GO:0006310">
    <property type="term" value="P:DNA recombination"/>
    <property type="evidence" value="ECO:0007669"/>
    <property type="project" value="UniProtKB-KW"/>
</dbReference>
<comment type="caution">
    <text evidence="6">The sequence shown here is derived from an EMBL/GenBank/DDBJ whole genome shotgun (WGS) entry which is preliminary data.</text>
</comment>
<keyword evidence="3" id="KW-0238">DNA-binding</keyword>
<dbReference type="Pfam" id="PF00589">
    <property type="entry name" value="Phage_integrase"/>
    <property type="match status" value="1"/>
</dbReference>
<sequence length="367" mass="41072">MPSLTLEEAIAKWVKYNLGVAKDKKACRTRMTAVEEFRDFITSQPEPGETRTPKTRLRDIERTDCGEWCSALLAKRWEAFDKAKGGVVTKQLSLGTVGNKFTWLILFFKWAMRAGHYAKGDNPATGHITVPKKFKKERAKSHGWRPFTQEEVSAIFTPEALGSMRSTSARWLALMSLYTGARSNELARLELADVRIEEGVPLLGLTLVGDDKSLKTDASERVVPIHPDLIALGFLEMVERLRAQKKTKLFPTLTFDAQNGPANAGQRAFSRLLAERLKIVARGESRVGLHSFRDTAIIAMQRAGVREEVRHEYTGHEQSNRGAHADSYGEAFTPKALAAACHPALDFRLDLPGLRRILEQEIESDVE</sequence>
<dbReference type="CDD" id="cd01184">
    <property type="entry name" value="INT_C_like_1"/>
    <property type="match status" value="1"/>
</dbReference>
<dbReference type="InterPro" id="IPR050090">
    <property type="entry name" value="Tyrosine_recombinase_XerCD"/>
</dbReference>
<dbReference type="Gene3D" id="1.10.443.10">
    <property type="entry name" value="Intergrase catalytic core"/>
    <property type="match status" value="1"/>
</dbReference>
<evidence type="ECO:0000313" key="6">
    <source>
        <dbReference type="EMBL" id="PPU93230.1"/>
    </source>
</evidence>
<dbReference type="InterPro" id="IPR002104">
    <property type="entry name" value="Integrase_catalytic"/>
</dbReference>
<accession>A0A2S7ENN0</accession>
<keyword evidence="7" id="KW-1185">Reference proteome</keyword>
<keyword evidence="2" id="KW-0229">DNA integration</keyword>
<evidence type="ECO:0000256" key="2">
    <source>
        <dbReference type="ARBA" id="ARBA00022908"/>
    </source>
</evidence>
<evidence type="ECO:0000313" key="7">
    <source>
        <dbReference type="Proteomes" id="UP000238261"/>
    </source>
</evidence>
<evidence type="ECO:0000259" key="5">
    <source>
        <dbReference type="PROSITE" id="PS51898"/>
    </source>
</evidence>
<gene>
    <name evidence="6" type="ORF">XhyaCFBP1156_20770</name>
</gene>
<dbReference type="InterPro" id="IPR010998">
    <property type="entry name" value="Integrase_recombinase_N"/>
</dbReference>
<proteinExistence type="inferred from homology"/>
<reference evidence="7" key="1">
    <citation type="submission" date="2016-08" db="EMBL/GenBank/DDBJ databases">
        <authorList>
            <person name="Merda D."/>
            <person name="Briand M."/>
            <person name="Taghouti G."/>
            <person name="Carrere S."/>
            <person name="Gouzy J."/>
            <person name="Portier P."/>
            <person name="Jacques M.-A."/>
            <person name="Fischer-Le Saux M."/>
        </authorList>
    </citation>
    <scope>NUCLEOTIDE SEQUENCE [LARGE SCALE GENOMIC DNA]</scope>
    <source>
        <strain evidence="7">CFBP1156</strain>
    </source>
</reference>
<comment type="similarity">
    <text evidence="1">Belongs to the 'phage' integrase family.</text>
</comment>
<dbReference type="PANTHER" id="PTHR30349:SF41">
    <property type="entry name" value="INTEGRASE_RECOMBINASE PROTEIN MJ0367-RELATED"/>
    <property type="match status" value="1"/>
</dbReference>
<name>A0A2S7ENN0_9XANT</name>
<dbReference type="RefSeq" id="WP_053057274.1">
    <property type="nucleotide sequence ID" value="NZ_CP043476.1"/>
</dbReference>
<dbReference type="InterPro" id="IPR011010">
    <property type="entry name" value="DNA_brk_join_enz"/>
</dbReference>
<dbReference type="OrthoDB" id="9784724at2"/>
<evidence type="ECO:0000256" key="1">
    <source>
        <dbReference type="ARBA" id="ARBA00008857"/>
    </source>
</evidence>
<dbReference type="Gene3D" id="1.10.150.130">
    <property type="match status" value="1"/>
</dbReference>
<evidence type="ECO:0000256" key="3">
    <source>
        <dbReference type="ARBA" id="ARBA00023125"/>
    </source>
</evidence>
<dbReference type="PROSITE" id="PS51898">
    <property type="entry name" value="TYR_RECOMBINASE"/>
    <property type="match status" value="1"/>
</dbReference>